<dbReference type="SUPFAM" id="SSF53474">
    <property type="entry name" value="alpha/beta-Hydrolases"/>
    <property type="match status" value="1"/>
</dbReference>
<gene>
    <name evidence="1" type="ORF">ABOD76_11250</name>
</gene>
<protein>
    <submittedName>
        <fullName evidence="1">Peptidase S10</fullName>
    </submittedName>
</protein>
<organism evidence="1">
    <name type="scientific">Deinococcus sonorensis KR-87</name>
    <dbReference type="NCBI Taxonomy" id="694439"/>
    <lineage>
        <taxon>Bacteria</taxon>
        <taxon>Thermotogati</taxon>
        <taxon>Deinococcota</taxon>
        <taxon>Deinococci</taxon>
        <taxon>Deinococcales</taxon>
        <taxon>Deinococcaceae</taxon>
        <taxon>Deinococcus</taxon>
    </lineage>
</organism>
<dbReference type="GO" id="GO:0006508">
    <property type="term" value="P:proteolysis"/>
    <property type="evidence" value="ECO:0007669"/>
    <property type="project" value="InterPro"/>
</dbReference>
<evidence type="ECO:0000313" key="1">
    <source>
        <dbReference type="EMBL" id="XBV86855.1"/>
    </source>
</evidence>
<name>A0AAU7UEM5_9DEIO</name>
<dbReference type="EMBL" id="CP158299">
    <property type="protein sequence ID" value="XBV86855.1"/>
    <property type="molecule type" value="Genomic_DNA"/>
</dbReference>
<reference evidence="1" key="1">
    <citation type="submission" date="2024-06" db="EMBL/GenBank/DDBJ databases">
        <title>Draft Genome Sequence of Deinococcus sonorensis Type Strain KR-87, a Biofilm Producing Representative of the Genus Deinococcus.</title>
        <authorList>
            <person name="Boren L.S."/>
            <person name="Grosso R.A."/>
            <person name="Hugenberg-Cox A.N."/>
            <person name="Hill J.T.E."/>
            <person name="Albert C.M."/>
            <person name="Tuohy J.M."/>
        </authorList>
    </citation>
    <scope>NUCLEOTIDE SEQUENCE</scope>
    <source>
        <strain evidence="1">KR-87</strain>
    </source>
</reference>
<dbReference type="AlphaFoldDB" id="A0AAU7UEM5"/>
<dbReference type="InterPro" id="IPR001563">
    <property type="entry name" value="Peptidase_S10"/>
</dbReference>
<sequence length="488" mass="54592">MTDAPPPSAPAAPQDQVSVTHHTLHLNGRELRYTATAGTMVLHEERLKEGAVEGARPQAELFFVAYALEDQDAATRPLTFSFNGGPGSSSVWLHLGLLGPRRVVMGDAGQLTGPPYQLTDNEFTLLLHSDLVFIDPVSTGYSRATEGNKPADFHGFQPDIETVGEFIRLWTTRAERWLSPKFLIGESYGTTRAAALSGHLQERHGLFLNGIMLVSSILDFSTVDFTPGHDLAYVLHFPTYAATAWYHGRLDPTRTLPEVLQEAEAFAAGEYHQGLFRGARLTDEERQRLAQTYARLTGLDEAFVLRHDLRVPLDRYTKELLRTQARTVGRLDSRFTGMDRNAGGGEYEYDPSMSAIVGPYTAAINHLLRHELGYRSDLPYEVLTGRVWPWSYREFENRHVRVSDTLRGAMHRNPHLKVYVGSGYFDFATPYFATRHTLDHLALDPALHGNIREHTYEAGHMMYVHGPSLAQQSQDLASFIGWATGQDS</sequence>
<accession>A0AAU7UEM5</accession>
<dbReference type="GO" id="GO:0004185">
    <property type="term" value="F:serine-type carboxypeptidase activity"/>
    <property type="evidence" value="ECO:0007669"/>
    <property type="project" value="InterPro"/>
</dbReference>
<proteinExistence type="predicted"/>
<dbReference type="Gene3D" id="3.40.50.1820">
    <property type="entry name" value="alpha/beta hydrolase"/>
    <property type="match status" value="1"/>
</dbReference>
<dbReference type="RefSeq" id="WP_350244941.1">
    <property type="nucleotide sequence ID" value="NZ_CP158299.1"/>
</dbReference>
<dbReference type="KEGG" id="dsc:ABOD76_11250"/>
<dbReference type="InterPro" id="IPR029058">
    <property type="entry name" value="AB_hydrolase_fold"/>
</dbReference>
<dbReference type="Pfam" id="PF00450">
    <property type="entry name" value="Peptidase_S10"/>
    <property type="match status" value="1"/>
</dbReference>